<dbReference type="AlphaFoldDB" id="M1CMU0"/>
<reference evidence="1" key="2">
    <citation type="submission" date="2015-06" db="UniProtKB">
        <authorList>
            <consortium name="EnsemblPlants"/>
        </authorList>
    </citation>
    <scope>IDENTIFICATION</scope>
    <source>
        <strain evidence="1">DM1-3 516 R44</strain>
    </source>
</reference>
<organism evidence="1 2">
    <name type="scientific">Solanum tuberosum</name>
    <name type="common">Potato</name>
    <dbReference type="NCBI Taxonomy" id="4113"/>
    <lineage>
        <taxon>Eukaryota</taxon>
        <taxon>Viridiplantae</taxon>
        <taxon>Streptophyta</taxon>
        <taxon>Embryophyta</taxon>
        <taxon>Tracheophyta</taxon>
        <taxon>Spermatophyta</taxon>
        <taxon>Magnoliopsida</taxon>
        <taxon>eudicotyledons</taxon>
        <taxon>Gunneridae</taxon>
        <taxon>Pentapetalae</taxon>
        <taxon>asterids</taxon>
        <taxon>lamiids</taxon>
        <taxon>Solanales</taxon>
        <taxon>Solanaceae</taxon>
        <taxon>Solanoideae</taxon>
        <taxon>Solaneae</taxon>
        <taxon>Solanum</taxon>
    </lineage>
</organism>
<protein>
    <submittedName>
        <fullName evidence="1">Uncharacterized protein</fullName>
    </submittedName>
</protein>
<evidence type="ECO:0000313" key="1">
    <source>
        <dbReference type="EnsemblPlants" id="PGSC0003DMT400070841"/>
    </source>
</evidence>
<dbReference type="InParanoid" id="M1CMU0"/>
<dbReference type="PaxDb" id="4113-PGSC0003DMT400070841"/>
<name>M1CMU0_SOLTU</name>
<dbReference type="PANTHER" id="PTHR34950:SF15">
    <property type="entry name" value="REMORIN C-TERMINAL DOMAIN-CONTAINING PROTEIN"/>
    <property type="match status" value="1"/>
</dbReference>
<proteinExistence type="predicted"/>
<keyword evidence="2" id="KW-1185">Reference proteome</keyword>
<reference evidence="2" key="1">
    <citation type="journal article" date="2011" name="Nature">
        <title>Genome sequence and analysis of the tuber crop potato.</title>
        <authorList>
            <consortium name="The Potato Genome Sequencing Consortium"/>
        </authorList>
    </citation>
    <scope>NUCLEOTIDE SEQUENCE [LARGE SCALE GENOMIC DNA]</scope>
    <source>
        <strain evidence="2">cv. DM1-3 516 R44</strain>
    </source>
</reference>
<accession>M1CMU0</accession>
<sequence>MASASAYLAEAYVTRKQFKEKVMKKMDNNKEVADIKKLKNSSSSSSGGGNCFSPMEIIFKKVHLNSTTTTPHRVPP</sequence>
<dbReference type="HOGENOM" id="CLU_200027_0_0_1"/>
<dbReference type="PANTHER" id="PTHR34950">
    <property type="entry name" value="OS04G0457400 PROTEIN"/>
    <property type="match status" value="1"/>
</dbReference>
<evidence type="ECO:0000313" key="2">
    <source>
        <dbReference type="Proteomes" id="UP000011115"/>
    </source>
</evidence>
<dbReference type="Gramene" id="PGSC0003DMT400070841">
    <property type="protein sequence ID" value="PGSC0003DMT400070841"/>
    <property type="gene ID" value="PGSC0003DMG400027548"/>
</dbReference>
<dbReference type="Proteomes" id="UP000011115">
    <property type="component" value="Unassembled WGS sequence"/>
</dbReference>
<dbReference type="EnsemblPlants" id="PGSC0003DMT400070841">
    <property type="protein sequence ID" value="PGSC0003DMT400070841"/>
    <property type="gene ID" value="PGSC0003DMG400027548"/>
</dbReference>